<dbReference type="AlphaFoldDB" id="A0A1E4SW63"/>
<sequence length="129" mass="14840">MSSDPSTPNSPNKKLAHHSSERIDRLSNVILKSIFVGGLYGSLISIPTELLIRWRSPLYRAFGLRIRIFYHTIWIASAASFHTEKEVMKFENIVRREEELKRQQLIEMSVLSGSYTGEEEGFRVKKTGK</sequence>
<dbReference type="OrthoDB" id="3979469at2759"/>
<accession>A0A1E4SW63</accession>
<reference evidence="2" key="1">
    <citation type="submission" date="2016-04" db="EMBL/GenBank/DDBJ databases">
        <title>Comparative genomics of biotechnologically important yeasts.</title>
        <authorList>
            <consortium name="DOE Joint Genome Institute"/>
            <person name="Riley R."/>
            <person name="Haridas S."/>
            <person name="Wolfe K.H."/>
            <person name="Lopes M.R."/>
            <person name="Hittinger C.T."/>
            <person name="Goker M."/>
            <person name="Salamov A."/>
            <person name="Wisecaver J."/>
            <person name="Long T.M."/>
            <person name="Aerts A.L."/>
            <person name="Barry K."/>
            <person name="Choi C."/>
            <person name="Clum A."/>
            <person name="Coughlan A.Y."/>
            <person name="Deshpande S."/>
            <person name="Douglass A.P."/>
            <person name="Hanson S.J."/>
            <person name="Klenk H.-P."/>
            <person name="Labutti K."/>
            <person name="Lapidus A."/>
            <person name="Lindquist E."/>
            <person name="Lipzen A."/>
            <person name="Meier-Kolthoff J.P."/>
            <person name="Ohm R.A."/>
            <person name="Otillar R.P."/>
            <person name="Pangilinan J."/>
            <person name="Peng Y."/>
            <person name="Rokas A."/>
            <person name="Rosa C.A."/>
            <person name="Scheuner C."/>
            <person name="Sibirny A.A."/>
            <person name="Slot J.C."/>
            <person name="Stielow J.B."/>
            <person name="Sun H."/>
            <person name="Kurtzman C.P."/>
            <person name="Blackwell M."/>
            <person name="Grigoriev I.V."/>
            <person name="Jeffries T.W."/>
        </authorList>
    </citation>
    <scope>NUCLEOTIDE SEQUENCE [LARGE SCALE GENOMIC DNA]</scope>
    <source>
        <strain evidence="2">NRRL YB-2248</strain>
    </source>
</reference>
<dbReference type="Proteomes" id="UP000094801">
    <property type="component" value="Unassembled WGS sequence"/>
</dbReference>
<evidence type="ECO:0000313" key="1">
    <source>
        <dbReference type="EMBL" id="ODV83740.1"/>
    </source>
</evidence>
<dbReference type="EMBL" id="KV453861">
    <property type="protein sequence ID" value="ODV83740.1"/>
    <property type="molecule type" value="Genomic_DNA"/>
</dbReference>
<proteinExistence type="predicted"/>
<protein>
    <submittedName>
        <fullName evidence="1">Uncharacterized protein</fullName>
    </submittedName>
</protein>
<gene>
    <name evidence="1" type="ORF">CANARDRAFT_202348</name>
</gene>
<keyword evidence="2" id="KW-1185">Reference proteome</keyword>
<organism evidence="1 2">
    <name type="scientific">[Candida] arabinofermentans NRRL YB-2248</name>
    <dbReference type="NCBI Taxonomy" id="983967"/>
    <lineage>
        <taxon>Eukaryota</taxon>
        <taxon>Fungi</taxon>
        <taxon>Dikarya</taxon>
        <taxon>Ascomycota</taxon>
        <taxon>Saccharomycotina</taxon>
        <taxon>Pichiomycetes</taxon>
        <taxon>Pichiales</taxon>
        <taxon>Pichiaceae</taxon>
        <taxon>Ogataea</taxon>
        <taxon>Ogataea/Candida clade</taxon>
    </lineage>
</organism>
<evidence type="ECO:0000313" key="2">
    <source>
        <dbReference type="Proteomes" id="UP000094801"/>
    </source>
</evidence>
<name>A0A1E4SW63_9ASCO</name>